<comment type="subunit">
    <text evidence="5">Part of the small subunit (SSU) processome, composed of more than 70 proteins and the RNA chaperone small nucleolar RNA (snoRNA) U3. Subunit of the 40S ribosomal complex.</text>
</comment>
<comment type="function">
    <text evidence="4">Part of the small subunit (SSU) processome, first precursor of the small eukaryotic ribosomal subunit. During the assembly of the SSU processome in the nucleolus, many ribosome biogenesis factors, an RNA chaperone and ribosomal proteins associate with the nascent pre-rRNA and work in concert to generate RNA folding, modifications, rearrangements and cleavage as well as targeted degradation of pre-ribosomal RNA by the RNA exosome. Subunit of the 40S ribosomal complex.</text>
</comment>
<dbReference type="AlphaFoldDB" id="A0AAW0ILF5"/>
<keyword evidence="10" id="KW-1185">Reference proteome</keyword>
<evidence type="ECO:0000256" key="5">
    <source>
        <dbReference type="ARBA" id="ARBA00046349"/>
    </source>
</evidence>
<dbReference type="GO" id="GO:0006412">
    <property type="term" value="P:translation"/>
    <property type="evidence" value="ECO:0007669"/>
    <property type="project" value="InterPro"/>
</dbReference>
<sequence length="142" mass="15439">MTTWHTHVAKALDKCQAHLCALASSVDEPVCAESVETLCANLSKVDDKKLGEQIDLCKSDREGKSREVVGCSWVAVRDDGSLQLRATAASAWCTRHTYWNMLPGLHTFMASDSSAQVLKLHAPPAHPLSDGHTHHAQSPSHC</sequence>
<protein>
    <recommendedName>
        <fullName evidence="6">40S ribosomal protein S12</fullName>
    </recommendedName>
</protein>
<dbReference type="GO" id="GO:0005840">
    <property type="term" value="C:ribosome"/>
    <property type="evidence" value="ECO:0007669"/>
    <property type="project" value="UniProtKB-KW"/>
</dbReference>
<dbReference type="GO" id="GO:0003735">
    <property type="term" value="F:structural constituent of ribosome"/>
    <property type="evidence" value="ECO:0007669"/>
    <property type="project" value="InterPro"/>
</dbReference>
<dbReference type="EMBL" id="JBBHLL010000112">
    <property type="protein sequence ID" value="KAK7815480.1"/>
    <property type="molecule type" value="Genomic_DNA"/>
</dbReference>
<evidence type="ECO:0000256" key="3">
    <source>
        <dbReference type="ARBA" id="ARBA00023274"/>
    </source>
</evidence>
<evidence type="ECO:0000256" key="7">
    <source>
        <dbReference type="SAM" id="MobiDB-lite"/>
    </source>
</evidence>
<evidence type="ECO:0000259" key="8">
    <source>
        <dbReference type="Pfam" id="PF01248"/>
    </source>
</evidence>
<dbReference type="SUPFAM" id="SSF55315">
    <property type="entry name" value="L30e-like"/>
    <property type="match status" value="1"/>
</dbReference>
<evidence type="ECO:0000256" key="1">
    <source>
        <dbReference type="ARBA" id="ARBA00005824"/>
    </source>
</evidence>
<evidence type="ECO:0000256" key="6">
    <source>
        <dbReference type="RuleBase" id="RU000670"/>
    </source>
</evidence>
<reference evidence="9 10" key="1">
    <citation type="journal article" date="2023" name="bioRxiv">
        <title>Conserved and derived expression patterns and positive selection on dental genes reveal complex evolutionary context of ever-growing rodent molars.</title>
        <authorList>
            <person name="Calamari Z.T."/>
            <person name="Song A."/>
            <person name="Cohen E."/>
            <person name="Akter M."/>
            <person name="Roy R.D."/>
            <person name="Hallikas O."/>
            <person name="Christensen M.M."/>
            <person name="Li P."/>
            <person name="Marangoni P."/>
            <person name="Jernvall J."/>
            <person name="Klein O.D."/>
        </authorList>
    </citation>
    <scope>NUCLEOTIDE SEQUENCE [LARGE SCALE GENOMIC DNA]</scope>
    <source>
        <strain evidence="9">V071</strain>
    </source>
</reference>
<dbReference type="InterPro" id="IPR029064">
    <property type="entry name" value="Ribosomal_eL30-like_sf"/>
</dbReference>
<name>A0AAW0ILF5_MYOGA</name>
<evidence type="ECO:0000256" key="2">
    <source>
        <dbReference type="ARBA" id="ARBA00022980"/>
    </source>
</evidence>
<dbReference type="Pfam" id="PF01248">
    <property type="entry name" value="Ribosomal_L7Ae"/>
    <property type="match status" value="1"/>
</dbReference>
<dbReference type="Gene3D" id="3.30.1330.30">
    <property type="match status" value="1"/>
</dbReference>
<feature type="region of interest" description="Disordered" evidence="7">
    <location>
        <begin position="123"/>
        <end position="142"/>
    </location>
</feature>
<dbReference type="InterPro" id="IPR000530">
    <property type="entry name" value="Ribosomal_eS12"/>
</dbReference>
<evidence type="ECO:0000256" key="4">
    <source>
        <dbReference type="ARBA" id="ARBA00045472"/>
    </source>
</evidence>
<comment type="similarity">
    <text evidence="1 6">Belongs to the eukaryotic ribosomal protein eS12 family.</text>
</comment>
<evidence type="ECO:0000313" key="9">
    <source>
        <dbReference type="EMBL" id="KAK7815480.1"/>
    </source>
</evidence>
<proteinExistence type="inferred from homology"/>
<dbReference type="PRINTS" id="PR00972">
    <property type="entry name" value="RIBSOMALS12E"/>
</dbReference>
<keyword evidence="2 6" id="KW-0689">Ribosomal protein</keyword>
<accession>A0AAW0ILF5</accession>
<dbReference type="GO" id="GO:1990904">
    <property type="term" value="C:ribonucleoprotein complex"/>
    <property type="evidence" value="ECO:0007669"/>
    <property type="project" value="UniProtKB-KW"/>
</dbReference>
<dbReference type="PANTHER" id="PTHR11843">
    <property type="entry name" value="40S RIBOSOMAL PROTEIN S12"/>
    <property type="match status" value="1"/>
</dbReference>
<evidence type="ECO:0000313" key="10">
    <source>
        <dbReference type="Proteomes" id="UP001488838"/>
    </source>
</evidence>
<gene>
    <name evidence="9" type="ORF">U0070_005592</name>
</gene>
<dbReference type="Proteomes" id="UP001488838">
    <property type="component" value="Unassembled WGS sequence"/>
</dbReference>
<feature type="domain" description="Ribosomal protein eL8/eL30/eS12/Gadd45" evidence="8">
    <location>
        <begin position="7"/>
        <end position="73"/>
    </location>
</feature>
<dbReference type="InterPro" id="IPR004038">
    <property type="entry name" value="Ribosomal_eL8/eL30/eS12/Gad45"/>
</dbReference>
<organism evidence="9 10">
    <name type="scientific">Myodes glareolus</name>
    <name type="common">Bank vole</name>
    <name type="synonym">Clethrionomys glareolus</name>
    <dbReference type="NCBI Taxonomy" id="447135"/>
    <lineage>
        <taxon>Eukaryota</taxon>
        <taxon>Metazoa</taxon>
        <taxon>Chordata</taxon>
        <taxon>Craniata</taxon>
        <taxon>Vertebrata</taxon>
        <taxon>Euteleostomi</taxon>
        <taxon>Mammalia</taxon>
        <taxon>Eutheria</taxon>
        <taxon>Euarchontoglires</taxon>
        <taxon>Glires</taxon>
        <taxon>Rodentia</taxon>
        <taxon>Myomorpha</taxon>
        <taxon>Muroidea</taxon>
        <taxon>Cricetidae</taxon>
        <taxon>Arvicolinae</taxon>
        <taxon>Myodes</taxon>
    </lineage>
</organism>
<comment type="caution">
    <text evidence="9">The sequence shown here is derived from an EMBL/GenBank/DDBJ whole genome shotgun (WGS) entry which is preliminary data.</text>
</comment>
<keyword evidence="3 6" id="KW-0687">Ribonucleoprotein</keyword>